<dbReference type="EMBL" id="CP019323">
    <property type="protein sequence ID" value="APX71871.1"/>
    <property type="molecule type" value="Genomic_DNA"/>
</dbReference>
<feature type="transmembrane region" description="Helical" evidence="1">
    <location>
        <begin position="12"/>
        <end position="28"/>
    </location>
</feature>
<dbReference type="AlphaFoldDB" id="A0A1P8Q215"/>
<accession>A0A1P8Q215</accession>
<sequence length="62" mass="7046">MTMQIVRQLTEISIMAVVVVFLMLLFVMQSRYSIPAVAIVAVIIAVFSENNFTKKHNVKFTI</sequence>
<name>A0A1P8Q215_9LACO</name>
<reference evidence="3" key="1">
    <citation type="submission" date="2016-12" db="EMBL/GenBank/DDBJ databases">
        <authorList>
            <person name="Jung M.Y."/>
            <person name="Lee S.H."/>
        </authorList>
    </citation>
    <scope>NUCLEOTIDE SEQUENCE [LARGE SCALE GENOMIC DNA]</scope>
    <source>
        <strain evidence="3">WiKim39</strain>
    </source>
</reference>
<keyword evidence="3" id="KW-1185">Reference proteome</keyword>
<proteinExistence type="predicted"/>
<evidence type="ECO:0000256" key="1">
    <source>
        <dbReference type="SAM" id="Phobius"/>
    </source>
</evidence>
<organism evidence="2 3">
    <name type="scientific">Companilactobacillus allii</name>
    <dbReference type="NCBI Taxonomy" id="1847728"/>
    <lineage>
        <taxon>Bacteria</taxon>
        <taxon>Bacillati</taxon>
        <taxon>Bacillota</taxon>
        <taxon>Bacilli</taxon>
        <taxon>Lactobacillales</taxon>
        <taxon>Lactobacillaceae</taxon>
        <taxon>Companilactobacillus</taxon>
    </lineage>
</organism>
<feature type="transmembrane region" description="Helical" evidence="1">
    <location>
        <begin position="34"/>
        <end position="52"/>
    </location>
</feature>
<gene>
    <name evidence="2" type="ORF">BTM29_04550</name>
</gene>
<keyword evidence="1" id="KW-1133">Transmembrane helix</keyword>
<dbReference type="RefSeq" id="WP_076614375.1">
    <property type="nucleotide sequence ID" value="NZ_CP019323.1"/>
</dbReference>
<dbReference type="KEGG" id="lalw:BTM29_04550"/>
<keyword evidence="1" id="KW-0812">Transmembrane</keyword>
<evidence type="ECO:0000313" key="3">
    <source>
        <dbReference type="Proteomes" id="UP000187499"/>
    </source>
</evidence>
<keyword evidence="1" id="KW-0472">Membrane</keyword>
<dbReference type="Proteomes" id="UP000187499">
    <property type="component" value="Chromosome"/>
</dbReference>
<protein>
    <submittedName>
        <fullName evidence="2">Uncharacterized protein</fullName>
    </submittedName>
</protein>
<evidence type="ECO:0000313" key="2">
    <source>
        <dbReference type="EMBL" id="APX71871.1"/>
    </source>
</evidence>